<dbReference type="OMA" id="WGPFGAG"/>
<dbReference type="EMBL" id="KB445584">
    <property type="protein sequence ID" value="EMD86626.1"/>
    <property type="molecule type" value="Genomic_DNA"/>
</dbReference>
<accession>M2TY06</accession>
<reference evidence="10" key="2">
    <citation type="journal article" date="2013" name="PLoS Genet.">
        <title>Comparative genome structure, secondary metabolite, and effector coding capacity across Cochliobolus pathogens.</title>
        <authorList>
            <person name="Condon B.J."/>
            <person name="Leng Y."/>
            <person name="Wu D."/>
            <person name="Bushley K.E."/>
            <person name="Ohm R.A."/>
            <person name="Otillar R."/>
            <person name="Martin J."/>
            <person name="Schackwitz W."/>
            <person name="Grimwood J."/>
            <person name="MohdZainudin N."/>
            <person name="Xue C."/>
            <person name="Wang R."/>
            <person name="Manning V.A."/>
            <person name="Dhillon B."/>
            <person name="Tu Z.J."/>
            <person name="Steffenson B.J."/>
            <person name="Salamov A."/>
            <person name="Sun H."/>
            <person name="Lowry S."/>
            <person name="LaButti K."/>
            <person name="Han J."/>
            <person name="Copeland A."/>
            <person name="Lindquist E."/>
            <person name="Barry K."/>
            <person name="Schmutz J."/>
            <person name="Baker S.E."/>
            <person name="Ciuffetti L.M."/>
            <person name="Grigoriev I.V."/>
            <person name="Zhong S."/>
            <person name="Turgeon B.G."/>
        </authorList>
    </citation>
    <scope>NUCLEOTIDE SEQUENCE [LARGE SCALE GENOMIC DNA]</scope>
    <source>
        <strain evidence="10">C5 / ATCC 48332 / race O</strain>
    </source>
</reference>
<dbReference type="AlphaFoldDB" id="M2TY06"/>
<protein>
    <recommendedName>
        <fullName evidence="11">Cytochrome P450 alkane hydroxylase</fullName>
    </recommendedName>
</protein>
<evidence type="ECO:0000256" key="7">
    <source>
        <dbReference type="ARBA" id="ARBA00023033"/>
    </source>
</evidence>
<keyword evidence="7" id="KW-0503">Monooxygenase</keyword>
<dbReference type="Gene3D" id="1.10.630.10">
    <property type="entry name" value="Cytochrome P450"/>
    <property type="match status" value="1"/>
</dbReference>
<evidence type="ECO:0000256" key="1">
    <source>
        <dbReference type="ARBA" id="ARBA00001971"/>
    </source>
</evidence>
<keyword evidence="5" id="KW-0560">Oxidoreductase</keyword>
<sequence>MARAISVYIAYKGQRVVSRDISGVGVAKLYKRDRTTSIRHGCRPPPTLHVHWPFGLDRLKQMVQADAELRLMELFLFHFRQIGSTLEQKFLGTKVFGTMEPANLEAILSTQSKDFGIGARRDVALPMLGDGIFTQEGPDWKHSRDLLRPQLHHKYYSDLEMFRDSVDELVQAVRECGGTVDLQPLFFRMTFDTTTSFLFGKCDSSLRGARGSKEYRFSDAFDTAQRWIIKRLRFARFYWLIDSKEFRQACQDIHAFVDRSIDGHVQKVSAEVEYPETHSFMCSITKTTSNRTTLRAQAISILAAGRDTTASLLSWAFFLLVRHQQVMDKLRTEIAAMCVAGSNPTREDLRKMPYLTNVLKETLRLYPPIPVNVRTALKTTVLPTGGGPNRTDPVLVPEGSIVAFSVYSMHRRPDLYGMDAELFRPERWDEDMPLKHNLKNPKWGYIPFQGGPRRCPGADFALTVASYTIVRLLQRFSDIRLPQGERLELVGVEKQRSNVVLTIAEGCKVEVSGD</sequence>
<evidence type="ECO:0000256" key="8">
    <source>
        <dbReference type="PIRSR" id="PIRSR602402-1"/>
    </source>
</evidence>
<dbReference type="OrthoDB" id="1470350at2759"/>
<evidence type="ECO:0000256" key="2">
    <source>
        <dbReference type="ARBA" id="ARBA00010617"/>
    </source>
</evidence>
<keyword evidence="10" id="KW-1185">Reference proteome</keyword>
<keyword evidence="6 8" id="KW-0408">Iron</keyword>
<organism evidence="9 10">
    <name type="scientific">Cochliobolus heterostrophus (strain C5 / ATCC 48332 / race O)</name>
    <name type="common">Southern corn leaf blight fungus</name>
    <name type="synonym">Bipolaris maydis</name>
    <dbReference type="NCBI Taxonomy" id="701091"/>
    <lineage>
        <taxon>Eukaryota</taxon>
        <taxon>Fungi</taxon>
        <taxon>Dikarya</taxon>
        <taxon>Ascomycota</taxon>
        <taxon>Pezizomycotina</taxon>
        <taxon>Dothideomycetes</taxon>
        <taxon>Pleosporomycetidae</taxon>
        <taxon>Pleosporales</taxon>
        <taxon>Pleosporineae</taxon>
        <taxon>Pleosporaceae</taxon>
        <taxon>Bipolaris</taxon>
    </lineage>
</organism>
<proteinExistence type="inferred from homology"/>
<dbReference type="Proteomes" id="UP000016936">
    <property type="component" value="Unassembled WGS sequence"/>
</dbReference>
<evidence type="ECO:0000256" key="3">
    <source>
        <dbReference type="ARBA" id="ARBA00022617"/>
    </source>
</evidence>
<dbReference type="PRINTS" id="PR00385">
    <property type="entry name" value="P450"/>
</dbReference>
<keyword evidence="3 8" id="KW-0349">Heme</keyword>
<comment type="cofactor">
    <cofactor evidence="1 8">
        <name>heme</name>
        <dbReference type="ChEBI" id="CHEBI:30413"/>
    </cofactor>
</comment>
<evidence type="ECO:0000256" key="5">
    <source>
        <dbReference type="ARBA" id="ARBA00023002"/>
    </source>
</evidence>
<dbReference type="Pfam" id="PF00067">
    <property type="entry name" value="p450"/>
    <property type="match status" value="1"/>
</dbReference>
<gene>
    <name evidence="9" type="ORF">COCHEDRAFT_1115457</name>
</gene>
<dbReference type="GO" id="GO:0016712">
    <property type="term" value="F:oxidoreductase activity, acting on paired donors, with incorporation or reduction of molecular oxygen, reduced flavin or flavoprotein as one donor, and incorporation of one atom of oxygen"/>
    <property type="evidence" value="ECO:0007669"/>
    <property type="project" value="InterPro"/>
</dbReference>
<dbReference type="SUPFAM" id="SSF48264">
    <property type="entry name" value="Cytochrome P450"/>
    <property type="match status" value="1"/>
</dbReference>
<dbReference type="InterPro" id="IPR002402">
    <property type="entry name" value="Cyt_P450_E_grp-II"/>
</dbReference>
<keyword evidence="4 8" id="KW-0479">Metal-binding</keyword>
<dbReference type="GO" id="GO:0005506">
    <property type="term" value="F:iron ion binding"/>
    <property type="evidence" value="ECO:0007669"/>
    <property type="project" value="InterPro"/>
</dbReference>
<evidence type="ECO:0000313" key="9">
    <source>
        <dbReference type="EMBL" id="EMD86626.1"/>
    </source>
</evidence>
<evidence type="ECO:0000256" key="6">
    <source>
        <dbReference type="ARBA" id="ARBA00023004"/>
    </source>
</evidence>
<dbReference type="PRINTS" id="PR01239">
    <property type="entry name" value="EP450IICYP52"/>
</dbReference>
<evidence type="ECO:0008006" key="11">
    <source>
        <dbReference type="Google" id="ProtNLM"/>
    </source>
</evidence>
<dbReference type="CDD" id="cd11063">
    <property type="entry name" value="CYP52"/>
    <property type="match status" value="1"/>
</dbReference>
<dbReference type="InterPro" id="IPR001128">
    <property type="entry name" value="Cyt_P450"/>
</dbReference>
<evidence type="ECO:0000256" key="4">
    <source>
        <dbReference type="ARBA" id="ARBA00022723"/>
    </source>
</evidence>
<evidence type="ECO:0000313" key="10">
    <source>
        <dbReference type="Proteomes" id="UP000016936"/>
    </source>
</evidence>
<comment type="similarity">
    <text evidence="2">Belongs to the cytochrome P450 family.</text>
</comment>
<dbReference type="STRING" id="701091.M2TY06"/>
<dbReference type="InterPro" id="IPR002974">
    <property type="entry name" value="Cyt_P450_E_CYP52_ascomycetes"/>
</dbReference>
<dbReference type="GO" id="GO:0020037">
    <property type="term" value="F:heme binding"/>
    <property type="evidence" value="ECO:0007669"/>
    <property type="project" value="InterPro"/>
</dbReference>
<feature type="binding site" description="axial binding residue" evidence="8">
    <location>
        <position position="455"/>
    </location>
    <ligand>
        <name>heme</name>
        <dbReference type="ChEBI" id="CHEBI:30413"/>
    </ligand>
    <ligandPart>
        <name>Fe</name>
        <dbReference type="ChEBI" id="CHEBI:18248"/>
    </ligandPart>
</feature>
<dbReference type="PANTHER" id="PTHR24287">
    <property type="entry name" value="P450, PUTATIVE (EUROFUNG)-RELATED"/>
    <property type="match status" value="1"/>
</dbReference>
<dbReference type="HOGENOM" id="CLU_001570_27_0_1"/>
<dbReference type="InterPro" id="IPR036396">
    <property type="entry name" value="Cyt_P450_sf"/>
</dbReference>
<dbReference type="eggNOG" id="KOG0157">
    <property type="taxonomic scope" value="Eukaryota"/>
</dbReference>
<dbReference type="PANTHER" id="PTHR24287:SF18">
    <property type="entry name" value="CYTOCHROME P450 MONOOXYGENASE APDE-RELATED"/>
    <property type="match status" value="1"/>
</dbReference>
<reference evidence="9 10" key="1">
    <citation type="journal article" date="2012" name="PLoS Pathog.">
        <title>Diverse lifestyles and strategies of plant pathogenesis encoded in the genomes of eighteen Dothideomycetes fungi.</title>
        <authorList>
            <person name="Ohm R.A."/>
            <person name="Feau N."/>
            <person name="Henrissat B."/>
            <person name="Schoch C.L."/>
            <person name="Horwitz B.A."/>
            <person name="Barry K.W."/>
            <person name="Condon B.J."/>
            <person name="Copeland A.C."/>
            <person name="Dhillon B."/>
            <person name="Glaser F."/>
            <person name="Hesse C.N."/>
            <person name="Kosti I."/>
            <person name="LaButti K."/>
            <person name="Lindquist E.A."/>
            <person name="Lucas S."/>
            <person name="Salamov A.A."/>
            <person name="Bradshaw R.E."/>
            <person name="Ciuffetti L."/>
            <person name="Hamelin R.C."/>
            <person name="Kema G.H.J."/>
            <person name="Lawrence C."/>
            <person name="Scott J.A."/>
            <person name="Spatafora J.W."/>
            <person name="Turgeon B.G."/>
            <person name="de Wit P.J.G.M."/>
            <person name="Zhong S."/>
            <person name="Goodwin S.B."/>
            <person name="Grigoriev I.V."/>
        </authorList>
    </citation>
    <scope>NUCLEOTIDE SEQUENCE [LARGE SCALE GENOMIC DNA]</scope>
    <source>
        <strain evidence="10">C5 / ATCC 48332 / race O</strain>
    </source>
</reference>
<name>M2TY06_COCH5</name>
<dbReference type="InterPro" id="IPR047146">
    <property type="entry name" value="Cyt_P450_E_CYP52_fungi"/>
</dbReference>
<dbReference type="PRINTS" id="PR00464">
    <property type="entry name" value="EP450II"/>
</dbReference>